<proteinExistence type="predicted"/>
<accession>A0ABW1BGB9</accession>
<keyword evidence="2" id="KW-1185">Reference proteome</keyword>
<sequence length="593" mass="65813">MEPQLTLAFALHANPRAYAVLLGAGVSIASGMPSAWDVQEDLIRRIARTEGVIPDDPEIWYKQRFGVSPTYDGLLGALTRTSNERQALLRAYFEPTGDEKSQGIKTPTMAHQSLARLTDLGLIRVIMTINFDRLMETALRDVGIEPTVVAHPSDIAGMAPLHTLQCVVIHLHGDYLNPTSMLNTSDELASYAPGLDKLLDQVFDEYGLIISGWSAKWDVALRNSLTRCPTRRFTTYWVDPFELSPVANDVRKLRQAEYVKSDADTFFGRLVDSTEALLDIEREHPASIATAVSSAKRALGGSQLAISLHDTIRQEISRVSQLPVLMAGPWDTADVPSTHAQRLELIEAQCEKLLALTATMAYWGSEETDKWWVSDIERFAHRPNLSGSVALIELIRTPATFLIYAAGIGALAGERWGLVNRLLTEPQAKDHYRDQVAPASVLLSPGTTMGVSRASSRLYDSLKSIFVELLSFGESAYRDAWERFEYMRLIMQTDYSLSHGSSTSDVPHIRAVEDDDHYLPAPAAWLARGITLYSGDHPLLSNGLFGGDLERLDVAKSTYDARFSEWAENLVWRQSAGSVTVYPSDPWYPDSLQ</sequence>
<comment type="caution">
    <text evidence="1">The sequence shown here is derived from an EMBL/GenBank/DDBJ whole genome shotgun (WGS) entry which is preliminary data.</text>
</comment>
<gene>
    <name evidence="1" type="ORF">ACFQGO_32685</name>
</gene>
<dbReference type="Proteomes" id="UP001596112">
    <property type="component" value="Unassembled WGS sequence"/>
</dbReference>
<dbReference type="InterPro" id="IPR029035">
    <property type="entry name" value="DHS-like_NAD/FAD-binding_dom"/>
</dbReference>
<dbReference type="Pfam" id="PF13289">
    <property type="entry name" value="SIR2_2"/>
    <property type="match status" value="1"/>
</dbReference>
<name>A0ABW1BGB9_9ACTN</name>
<reference evidence="2" key="1">
    <citation type="journal article" date="2019" name="Int. J. Syst. Evol. Microbiol.">
        <title>The Global Catalogue of Microorganisms (GCM) 10K type strain sequencing project: providing services to taxonomists for standard genome sequencing and annotation.</title>
        <authorList>
            <consortium name="The Broad Institute Genomics Platform"/>
            <consortium name="The Broad Institute Genome Sequencing Center for Infectious Disease"/>
            <person name="Wu L."/>
            <person name="Ma J."/>
        </authorList>
    </citation>
    <scope>NUCLEOTIDE SEQUENCE [LARGE SCALE GENOMIC DNA]</scope>
    <source>
        <strain evidence="2">JCM 9918</strain>
    </source>
</reference>
<evidence type="ECO:0000313" key="1">
    <source>
        <dbReference type="EMBL" id="MFC5812218.1"/>
    </source>
</evidence>
<dbReference type="EMBL" id="JBHSNZ010000032">
    <property type="protein sequence ID" value="MFC5812218.1"/>
    <property type="molecule type" value="Genomic_DNA"/>
</dbReference>
<protein>
    <submittedName>
        <fullName evidence="1">SIR2 family protein</fullName>
    </submittedName>
</protein>
<dbReference type="RefSeq" id="WP_272170858.1">
    <property type="nucleotide sequence ID" value="NZ_JAQOSL010000022.1"/>
</dbReference>
<evidence type="ECO:0000313" key="2">
    <source>
        <dbReference type="Proteomes" id="UP001596112"/>
    </source>
</evidence>
<organism evidence="1 2">
    <name type="scientific">Streptomyces heilongjiangensis</name>
    <dbReference type="NCBI Taxonomy" id="945052"/>
    <lineage>
        <taxon>Bacteria</taxon>
        <taxon>Bacillati</taxon>
        <taxon>Actinomycetota</taxon>
        <taxon>Actinomycetes</taxon>
        <taxon>Kitasatosporales</taxon>
        <taxon>Streptomycetaceae</taxon>
        <taxon>Streptomyces</taxon>
    </lineage>
</organism>
<dbReference type="Gene3D" id="3.40.50.1220">
    <property type="entry name" value="TPP-binding domain"/>
    <property type="match status" value="1"/>
</dbReference>
<dbReference type="SUPFAM" id="SSF52467">
    <property type="entry name" value="DHS-like NAD/FAD-binding domain"/>
    <property type="match status" value="1"/>
</dbReference>